<name>A0A0F9RCN2_9ZZZZ</name>
<evidence type="ECO:0000256" key="1">
    <source>
        <dbReference type="SAM" id="Phobius"/>
    </source>
</evidence>
<reference evidence="2" key="1">
    <citation type="journal article" date="2015" name="Nature">
        <title>Complex archaea that bridge the gap between prokaryotes and eukaryotes.</title>
        <authorList>
            <person name="Spang A."/>
            <person name="Saw J.H."/>
            <person name="Jorgensen S.L."/>
            <person name="Zaremba-Niedzwiedzka K."/>
            <person name="Martijn J."/>
            <person name="Lind A.E."/>
            <person name="van Eijk R."/>
            <person name="Schleper C."/>
            <person name="Guy L."/>
            <person name="Ettema T.J."/>
        </authorList>
    </citation>
    <scope>NUCLEOTIDE SEQUENCE</scope>
</reference>
<accession>A0A0F9RCN2</accession>
<keyword evidence="1" id="KW-0472">Membrane</keyword>
<proteinExistence type="predicted"/>
<keyword evidence="1" id="KW-1133">Transmembrane helix</keyword>
<dbReference type="EMBL" id="LAZR01001287">
    <property type="protein sequence ID" value="KKN47247.1"/>
    <property type="molecule type" value="Genomic_DNA"/>
</dbReference>
<gene>
    <name evidence="2" type="ORF">LCGC14_0664680</name>
</gene>
<feature type="transmembrane region" description="Helical" evidence="1">
    <location>
        <begin position="126"/>
        <end position="157"/>
    </location>
</feature>
<feature type="transmembrane region" description="Helical" evidence="1">
    <location>
        <begin position="83"/>
        <end position="106"/>
    </location>
</feature>
<feature type="transmembrane region" description="Helical" evidence="1">
    <location>
        <begin position="12"/>
        <end position="34"/>
    </location>
</feature>
<sequence>MNISIERKIGIIGSGIISTIIILLMLEVVYAQIISDTILNNLDDNTILLIIVSGLFIFTLIISVAVSLIITQDIKRTKVLRSSILSLIITLIILFMVSNITLILFYPVIFSELGEYYELLLIFPQVLIYFGVFILGDIFNLFFFTIIVYYVLFVYFLEKQYVMRDF</sequence>
<keyword evidence="1" id="KW-0812">Transmembrane</keyword>
<evidence type="ECO:0000313" key="2">
    <source>
        <dbReference type="EMBL" id="KKN47247.1"/>
    </source>
</evidence>
<organism evidence="2">
    <name type="scientific">marine sediment metagenome</name>
    <dbReference type="NCBI Taxonomy" id="412755"/>
    <lineage>
        <taxon>unclassified sequences</taxon>
        <taxon>metagenomes</taxon>
        <taxon>ecological metagenomes</taxon>
    </lineage>
</organism>
<comment type="caution">
    <text evidence="2">The sequence shown here is derived from an EMBL/GenBank/DDBJ whole genome shotgun (WGS) entry which is preliminary data.</text>
</comment>
<dbReference type="AlphaFoldDB" id="A0A0F9RCN2"/>
<feature type="transmembrane region" description="Helical" evidence="1">
    <location>
        <begin position="46"/>
        <end position="71"/>
    </location>
</feature>
<protein>
    <submittedName>
        <fullName evidence="2">Uncharacterized protein</fullName>
    </submittedName>
</protein>